<reference evidence="1" key="2">
    <citation type="submission" date="2021-04" db="EMBL/GenBank/DDBJ databases">
        <authorList>
            <person name="Gilroy R."/>
        </authorList>
    </citation>
    <scope>NUCLEOTIDE SEQUENCE</scope>
    <source>
        <strain evidence="1">CHK186-1790</strain>
    </source>
</reference>
<comment type="caution">
    <text evidence="1">The sequence shown here is derived from an EMBL/GenBank/DDBJ whole genome shotgun (WGS) entry which is preliminary data.</text>
</comment>
<sequence length="90" mass="10286">MDLEERDGALVITRLPVEQMGALALGLALSDQEAQVLRALLEGRKVKVLETGLEYKEYRKTAPLGVYQKFTSLERELREMGVCVVRNRHW</sequence>
<reference evidence="1" key="1">
    <citation type="journal article" date="2021" name="PeerJ">
        <title>Extensive microbial diversity within the chicken gut microbiome revealed by metagenomics and culture.</title>
        <authorList>
            <person name="Gilroy R."/>
            <person name="Ravi A."/>
            <person name="Getino M."/>
            <person name="Pursley I."/>
            <person name="Horton D.L."/>
            <person name="Alikhan N.F."/>
            <person name="Baker D."/>
            <person name="Gharbi K."/>
            <person name="Hall N."/>
            <person name="Watson M."/>
            <person name="Adriaenssens E.M."/>
            <person name="Foster-Nyarko E."/>
            <person name="Jarju S."/>
            <person name="Secka A."/>
            <person name="Antonio M."/>
            <person name="Oren A."/>
            <person name="Chaudhuri R.R."/>
            <person name="La Ragione R."/>
            <person name="Hildebrand F."/>
            <person name="Pallen M.J."/>
        </authorList>
    </citation>
    <scope>NUCLEOTIDE SEQUENCE</scope>
    <source>
        <strain evidence="1">CHK186-1790</strain>
    </source>
</reference>
<dbReference type="AlphaFoldDB" id="A0A9D2NXH9"/>
<name>A0A9D2NXH9_9FIRM</name>
<accession>A0A9D2NXH9</accession>
<evidence type="ECO:0000313" key="2">
    <source>
        <dbReference type="Proteomes" id="UP000823882"/>
    </source>
</evidence>
<organism evidence="1 2">
    <name type="scientific">Candidatus Intestinimonas pullistercoris</name>
    <dbReference type="NCBI Taxonomy" id="2838623"/>
    <lineage>
        <taxon>Bacteria</taxon>
        <taxon>Bacillati</taxon>
        <taxon>Bacillota</taxon>
        <taxon>Clostridia</taxon>
        <taxon>Eubacteriales</taxon>
        <taxon>Intestinimonas</taxon>
    </lineage>
</organism>
<dbReference type="EMBL" id="DWWJ01000030">
    <property type="protein sequence ID" value="HJC40255.1"/>
    <property type="molecule type" value="Genomic_DNA"/>
</dbReference>
<evidence type="ECO:0000313" key="1">
    <source>
        <dbReference type="EMBL" id="HJC40255.1"/>
    </source>
</evidence>
<gene>
    <name evidence="1" type="ORF">H9701_01700</name>
</gene>
<evidence type="ECO:0008006" key="3">
    <source>
        <dbReference type="Google" id="ProtNLM"/>
    </source>
</evidence>
<protein>
    <recommendedName>
        <fullName evidence="3">Ethanolamine utilization protein</fullName>
    </recommendedName>
</protein>
<dbReference type="Proteomes" id="UP000823882">
    <property type="component" value="Unassembled WGS sequence"/>
</dbReference>
<proteinExistence type="predicted"/>